<dbReference type="GO" id="GO:0004674">
    <property type="term" value="F:protein serine/threonine kinase activity"/>
    <property type="evidence" value="ECO:0007669"/>
    <property type="project" value="UniProtKB-KW"/>
</dbReference>
<dbReference type="Pfam" id="PF00069">
    <property type="entry name" value="Pkinase"/>
    <property type="match status" value="1"/>
</dbReference>
<feature type="region of interest" description="Disordered" evidence="12">
    <location>
        <begin position="1394"/>
        <end position="1417"/>
    </location>
</feature>
<evidence type="ECO:0000259" key="14">
    <source>
        <dbReference type="PROSITE" id="PS51285"/>
    </source>
</evidence>
<feature type="region of interest" description="Disordered" evidence="12">
    <location>
        <begin position="527"/>
        <end position="614"/>
    </location>
</feature>
<feature type="compositionally biased region" description="Polar residues" evidence="12">
    <location>
        <begin position="1167"/>
        <end position="1185"/>
    </location>
</feature>
<evidence type="ECO:0000313" key="15">
    <source>
        <dbReference type="EMBL" id="GFR88849.1"/>
    </source>
</evidence>
<feature type="region of interest" description="Disordered" evidence="12">
    <location>
        <begin position="391"/>
        <end position="454"/>
    </location>
</feature>
<dbReference type="InterPro" id="IPR011009">
    <property type="entry name" value="Kinase-like_dom_sf"/>
</dbReference>
<keyword evidence="8" id="KW-0067">ATP-binding</keyword>
<feature type="compositionally biased region" description="Polar residues" evidence="12">
    <location>
        <begin position="1239"/>
        <end position="1250"/>
    </location>
</feature>
<evidence type="ECO:0000256" key="2">
    <source>
        <dbReference type="ARBA" id="ARBA00012513"/>
    </source>
</evidence>
<evidence type="ECO:0000256" key="10">
    <source>
        <dbReference type="ARBA" id="ARBA00047899"/>
    </source>
</evidence>
<evidence type="ECO:0000256" key="6">
    <source>
        <dbReference type="ARBA" id="ARBA00022741"/>
    </source>
</evidence>
<feature type="compositionally biased region" description="Basic and acidic residues" evidence="12">
    <location>
        <begin position="287"/>
        <end position="301"/>
    </location>
</feature>
<dbReference type="PROSITE" id="PS50011">
    <property type="entry name" value="PROTEIN_KINASE_DOM"/>
    <property type="match status" value="1"/>
</dbReference>
<dbReference type="GO" id="GO:0005634">
    <property type="term" value="C:nucleus"/>
    <property type="evidence" value="ECO:0007669"/>
    <property type="project" value="TreeGrafter"/>
</dbReference>
<feature type="compositionally biased region" description="Basic and acidic residues" evidence="12">
    <location>
        <begin position="1283"/>
        <end position="1296"/>
    </location>
</feature>
<feature type="compositionally biased region" description="Polar residues" evidence="12">
    <location>
        <begin position="328"/>
        <end position="341"/>
    </location>
</feature>
<dbReference type="SUPFAM" id="SSF56112">
    <property type="entry name" value="Protein kinase-like (PK-like)"/>
    <property type="match status" value="2"/>
</dbReference>
<dbReference type="PANTHER" id="PTHR24356:SF1">
    <property type="entry name" value="SERINE_THREONINE-PROTEIN KINASE GREATWALL"/>
    <property type="match status" value="1"/>
</dbReference>
<feature type="region of interest" description="Disordered" evidence="12">
    <location>
        <begin position="1084"/>
        <end position="1130"/>
    </location>
</feature>
<feature type="domain" description="Protein kinase" evidence="13">
    <location>
        <begin position="58"/>
        <end position="347"/>
    </location>
</feature>
<feature type="region of interest" description="Disordered" evidence="12">
    <location>
        <begin position="256"/>
        <end position="301"/>
    </location>
</feature>
<dbReference type="PROSITE" id="PS00108">
    <property type="entry name" value="PROTEIN_KINASE_ST"/>
    <property type="match status" value="1"/>
</dbReference>
<feature type="region of interest" description="Disordered" evidence="12">
    <location>
        <begin position="326"/>
        <end position="347"/>
    </location>
</feature>
<evidence type="ECO:0000256" key="5">
    <source>
        <dbReference type="ARBA" id="ARBA00022679"/>
    </source>
</evidence>
<organism evidence="15 16">
    <name type="scientific">Elysia marginata</name>
    <dbReference type="NCBI Taxonomy" id="1093978"/>
    <lineage>
        <taxon>Eukaryota</taxon>
        <taxon>Metazoa</taxon>
        <taxon>Spiralia</taxon>
        <taxon>Lophotrochozoa</taxon>
        <taxon>Mollusca</taxon>
        <taxon>Gastropoda</taxon>
        <taxon>Heterobranchia</taxon>
        <taxon>Euthyneura</taxon>
        <taxon>Panpulmonata</taxon>
        <taxon>Sacoglossa</taxon>
        <taxon>Placobranchoidea</taxon>
        <taxon>Plakobranchidae</taxon>
        <taxon>Elysia</taxon>
    </lineage>
</organism>
<reference evidence="15 16" key="1">
    <citation type="journal article" date="2021" name="Elife">
        <title>Chloroplast acquisition without the gene transfer in kleptoplastic sea slugs, Plakobranchus ocellatus.</title>
        <authorList>
            <person name="Maeda T."/>
            <person name="Takahashi S."/>
            <person name="Yoshida T."/>
            <person name="Shimamura S."/>
            <person name="Takaki Y."/>
            <person name="Nagai Y."/>
            <person name="Toyoda A."/>
            <person name="Suzuki Y."/>
            <person name="Arimoto A."/>
            <person name="Ishii H."/>
            <person name="Satoh N."/>
            <person name="Nishiyama T."/>
            <person name="Hasebe M."/>
            <person name="Maruyama T."/>
            <person name="Minagawa J."/>
            <person name="Obokata J."/>
            <person name="Shigenobu S."/>
        </authorList>
    </citation>
    <scope>NUCLEOTIDE SEQUENCE [LARGE SCALE GENOMIC DNA]</scope>
</reference>
<dbReference type="PANTHER" id="PTHR24356">
    <property type="entry name" value="SERINE/THREONINE-PROTEIN KINASE"/>
    <property type="match status" value="1"/>
</dbReference>
<feature type="region of interest" description="Disordered" evidence="12">
    <location>
        <begin position="1164"/>
        <end position="1190"/>
    </location>
</feature>
<dbReference type="FunFam" id="1.10.510.10:FF:000604">
    <property type="entry name" value="AGC protein kinase"/>
    <property type="match status" value="1"/>
</dbReference>
<keyword evidence="16" id="KW-1185">Reference proteome</keyword>
<dbReference type="Gene3D" id="1.10.510.10">
    <property type="entry name" value="Transferase(Phosphotransferase) domain 1"/>
    <property type="match status" value="2"/>
</dbReference>
<evidence type="ECO:0000256" key="4">
    <source>
        <dbReference type="ARBA" id="ARBA00022527"/>
    </source>
</evidence>
<protein>
    <recommendedName>
        <fullName evidence="3">Serine/threonine-protein kinase greatwall</fullName>
        <ecNumber evidence="2">2.7.11.1</ecNumber>
    </recommendedName>
    <alternativeName>
        <fullName evidence="9">Microtubule-associated serine/threonine-protein kinase-like</fullName>
    </alternativeName>
</protein>
<keyword evidence="4" id="KW-0723">Serine/threonine-protein kinase</keyword>
<feature type="region of interest" description="Disordered" evidence="12">
    <location>
        <begin position="849"/>
        <end position="876"/>
    </location>
</feature>
<keyword evidence="7 15" id="KW-0418">Kinase</keyword>
<dbReference type="InterPro" id="IPR008271">
    <property type="entry name" value="Ser/Thr_kinase_AS"/>
</dbReference>
<dbReference type="SMART" id="SM00220">
    <property type="entry name" value="S_TKc"/>
    <property type="match status" value="1"/>
</dbReference>
<comment type="catalytic activity">
    <reaction evidence="11">
        <text>L-seryl-[protein] + ATP = O-phospho-L-seryl-[protein] + ADP + H(+)</text>
        <dbReference type="Rhea" id="RHEA:17989"/>
        <dbReference type="Rhea" id="RHEA-COMP:9863"/>
        <dbReference type="Rhea" id="RHEA-COMP:11604"/>
        <dbReference type="ChEBI" id="CHEBI:15378"/>
        <dbReference type="ChEBI" id="CHEBI:29999"/>
        <dbReference type="ChEBI" id="CHEBI:30616"/>
        <dbReference type="ChEBI" id="CHEBI:83421"/>
        <dbReference type="ChEBI" id="CHEBI:456216"/>
        <dbReference type="EC" id="2.7.11.1"/>
    </reaction>
</comment>
<feature type="compositionally biased region" description="Polar residues" evidence="12">
    <location>
        <begin position="418"/>
        <end position="434"/>
    </location>
</feature>
<feature type="compositionally biased region" description="Basic and acidic residues" evidence="12">
    <location>
        <begin position="399"/>
        <end position="416"/>
    </location>
</feature>
<feature type="compositionally biased region" description="Basic and acidic residues" evidence="12">
    <location>
        <begin position="577"/>
        <end position="592"/>
    </location>
</feature>
<feature type="compositionally biased region" description="Polar residues" evidence="12">
    <location>
        <begin position="11"/>
        <end position="22"/>
    </location>
</feature>
<accession>A0AAV4GTH3</accession>
<comment type="catalytic activity">
    <reaction evidence="10">
        <text>L-threonyl-[protein] + ATP = O-phospho-L-threonyl-[protein] + ADP + H(+)</text>
        <dbReference type="Rhea" id="RHEA:46608"/>
        <dbReference type="Rhea" id="RHEA-COMP:11060"/>
        <dbReference type="Rhea" id="RHEA-COMP:11605"/>
        <dbReference type="ChEBI" id="CHEBI:15378"/>
        <dbReference type="ChEBI" id="CHEBI:30013"/>
        <dbReference type="ChEBI" id="CHEBI:30616"/>
        <dbReference type="ChEBI" id="CHEBI:61977"/>
        <dbReference type="ChEBI" id="CHEBI:456216"/>
        <dbReference type="EC" id="2.7.11.1"/>
    </reaction>
</comment>
<evidence type="ECO:0000256" key="1">
    <source>
        <dbReference type="ARBA" id="ARBA00009903"/>
    </source>
</evidence>
<dbReference type="InterPro" id="IPR000961">
    <property type="entry name" value="AGC-kinase_C"/>
</dbReference>
<evidence type="ECO:0000256" key="3">
    <source>
        <dbReference type="ARBA" id="ARBA00022148"/>
    </source>
</evidence>
<dbReference type="EC" id="2.7.11.1" evidence="2"/>
<evidence type="ECO:0000259" key="13">
    <source>
        <dbReference type="PROSITE" id="PS50011"/>
    </source>
</evidence>
<evidence type="ECO:0000256" key="11">
    <source>
        <dbReference type="ARBA" id="ARBA00048679"/>
    </source>
</evidence>
<comment type="similarity">
    <text evidence="1">Belongs to the protein kinase superfamily. AGC Ser/Thr protein kinase family.</text>
</comment>
<feature type="compositionally biased region" description="Basic and acidic residues" evidence="12">
    <location>
        <begin position="545"/>
        <end position="554"/>
    </location>
</feature>
<dbReference type="InterPro" id="IPR050236">
    <property type="entry name" value="Ser_Thr_kinase_AGC"/>
</dbReference>
<proteinExistence type="inferred from homology"/>
<feature type="compositionally biased region" description="Polar residues" evidence="12">
    <location>
        <begin position="527"/>
        <end position="544"/>
    </location>
</feature>
<evidence type="ECO:0000313" key="16">
    <source>
        <dbReference type="Proteomes" id="UP000762676"/>
    </source>
</evidence>
<feature type="compositionally biased region" description="Low complexity" evidence="12">
    <location>
        <begin position="1208"/>
        <end position="1220"/>
    </location>
</feature>
<keyword evidence="5" id="KW-0808">Transferase</keyword>
<evidence type="ECO:0000256" key="12">
    <source>
        <dbReference type="SAM" id="MobiDB-lite"/>
    </source>
</evidence>
<dbReference type="Gene3D" id="3.30.200.20">
    <property type="entry name" value="Phosphorylase Kinase, domain 1"/>
    <property type="match status" value="2"/>
</dbReference>
<sequence length="1531" mass="167674">MSKWKTDETHQNAATANSSVLGVSSDDKGQNQQACFTLDDGASDSSHGLVNMPTAQDFEFIKPISKGAFGKVWLGCKRDKPDKIYAIKVMKKDDLVRKNLIAQVTAERDAQARSRSPYVVQLFYSIQTLQNILLVMEYMIGGDVKSLLIMYGFFPEEMACLYAAEVTLALEYLHKRGIVHRDLKPDNMLISESGHIKLTDFGLSKVTMDFYQSPCSGGNFTPYLAKGGGGGQYLDLRTPGQVRSLSSSLAFNSWGSHRDKESLTATETESNHGKTTDMLQVSTGTHSSKEEEKSLSPHHEEKVCLMPSQPGTPSEKGQKQTLIKRLLTPSSTKPLQSNKLGSGNVLMTPPVQSLTPTLQDSLTWRTSSASDSKSRVACSLLQYSLLSRSRQSSSVAGVQREDEERAVETQETRAVEQRSLTENLNRQVSDTSDIPCSHTGDDSPENSLRSSVFSSDVDHSLRKSHAKSRCGNSCDASVEHQLSCDSHIMPMFRKEGDEDSTPLLHRKHDSVLNSFSAQNLRSMTNGSYCDDSSNLDNNGGSDGKTSAESKRYEALTEENDDSELSLPLSSVPGTKVECSETSRSDEQMDTGHKYWSHTAQSRKEDESDNLEGGNLSANAKSMASDDQENSKIIFLPSAYQTKNLSSHSQEKARGVISAFDESLGEIHHPRPHSITGSTDLDLSSDFSTHLQKDRNLNSTRLSMDFGPSRISLDFGPELRDLSHLSGLSRLPLHPLATKTNTNNREKAEAGAMTAIPNSTSNSHSELPALLQGKRIDSFKRQGNYQLTAPGSGGQLLRRRLTKPGLRRVLSDTFDKCVLLDSDSFISGKRRRNLLENKSKSLEIENSKSSFAEKEVMKEEEEEETDNISPKHMFQRKRSCQEAMIETPEDMPETKMQCKMNLPHHTGLSPDLRRLAMRNNVQSNHQPPANLMCNLFRAGSGPFVRSPLASPVVQHCVQSGVQQDEKKNMDGIVSPKQLPVDCNKASTGLTSIINTLQLRDITSGLSKESPGILAKENQMEQGVYPAEQAGDRNDHLASENFECDQSRHQALPVGPNLHRVPASANLAIYPDHNETPPAVNRFFLHPPQENFAPTGTSDSPKTKHVKFYMDSPSPRPTKHSSPVPGSDGSQLPLPPLIIKKGVSTNDSLGHDGSFLNMSIEFEVPDGATGTSGSPKHPASSLSSNKNGVHDHNKEAVCPVQSAALSHLTTSATRVRARSVSSNGSVISDIGEDEGHETMISPKSGSVTTKRFSPSPPLTFSKKPLQQTPDSDQVADASLQPTDGGKQDDVHVSFHDNNAELIFSQKSSPPLCPRQKSAGGRSVPQKDQHSGVFPRPFSMPLLSQTPKSAVNHHRGGDALFVFKTPQCTPAAGAKSLHQAGQNMHHSQAPLIFTPGRAGGSQWPMGTPLRTPKSVRRGRQPVAAEVDEGRILGTPDYLAPEILLRHQHDITWPEGEEALSEEAQAAVNALLTVDVNKRPAAQETKKLVFFSGVDWANLLDTEPLFVPQPDDNMDTTYFKPKNDQRNLVMSDVDL</sequence>
<evidence type="ECO:0000256" key="8">
    <source>
        <dbReference type="ARBA" id="ARBA00022840"/>
    </source>
</evidence>
<feature type="compositionally biased region" description="Polar residues" evidence="12">
    <location>
        <begin position="445"/>
        <end position="454"/>
    </location>
</feature>
<feature type="region of interest" description="Disordered" evidence="12">
    <location>
        <begin position="1"/>
        <end position="26"/>
    </location>
</feature>
<dbReference type="Proteomes" id="UP000762676">
    <property type="component" value="Unassembled WGS sequence"/>
</dbReference>
<feature type="compositionally biased region" description="Basic and acidic residues" evidence="12">
    <location>
        <begin position="1"/>
        <end position="10"/>
    </location>
</feature>
<comment type="caution">
    <text evidence="15">The sequence shown here is derived from an EMBL/GenBank/DDBJ whole genome shotgun (WGS) entry which is preliminary data.</text>
</comment>
<feature type="compositionally biased region" description="Polar residues" evidence="12">
    <location>
        <begin position="277"/>
        <end position="286"/>
    </location>
</feature>
<dbReference type="EMBL" id="BMAT01012262">
    <property type="protein sequence ID" value="GFR88849.1"/>
    <property type="molecule type" value="Genomic_DNA"/>
</dbReference>
<gene>
    <name evidence="15" type="ORF">ElyMa_006109800</name>
</gene>
<dbReference type="GO" id="GO:0005524">
    <property type="term" value="F:ATP binding"/>
    <property type="evidence" value="ECO:0007669"/>
    <property type="project" value="UniProtKB-KW"/>
</dbReference>
<dbReference type="FunFam" id="3.30.200.20:FF:000550">
    <property type="entry name" value="Serine/threonine-protein kinase greatwall"/>
    <property type="match status" value="1"/>
</dbReference>
<dbReference type="GO" id="GO:0035556">
    <property type="term" value="P:intracellular signal transduction"/>
    <property type="evidence" value="ECO:0007669"/>
    <property type="project" value="TreeGrafter"/>
</dbReference>
<feature type="region of interest" description="Disordered" evidence="12">
    <location>
        <begin position="1208"/>
        <end position="1331"/>
    </location>
</feature>
<keyword evidence="6" id="KW-0547">Nucleotide-binding</keyword>
<name>A0AAV4GTH3_9GAST</name>
<dbReference type="InterPro" id="IPR000719">
    <property type="entry name" value="Prot_kinase_dom"/>
</dbReference>
<evidence type="ECO:0000256" key="7">
    <source>
        <dbReference type="ARBA" id="ARBA00022777"/>
    </source>
</evidence>
<dbReference type="PROSITE" id="PS51285">
    <property type="entry name" value="AGC_KINASE_CTER"/>
    <property type="match status" value="1"/>
</dbReference>
<evidence type="ECO:0000256" key="9">
    <source>
        <dbReference type="ARBA" id="ARBA00033099"/>
    </source>
</evidence>
<feature type="domain" description="AGC-kinase C-terminal" evidence="14">
    <location>
        <begin position="1488"/>
        <end position="1531"/>
    </location>
</feature>